<protein>
    <recommendedName>
        <fullName evidence="1">CRAL-TRIO domain-containing protein</fullName>
    </recommendedName>
</protein>
<evidence type="ECO:0000313" key="2">
    <source>
        <dbReference type="EMBL" id="KAG7300225.1"/>
    </source>
</evidence>
<accession>A0ABQ7Q633</accession>
<dbReference type="PANTHER" id="PTHR10174:SF222">
    <property type="entry name" value="GH10083P-RELATED"/>
    <property type="match status" value="1"/>
</dbReference>
<dbReference type="PROSITE" id="PS50191">
    <property type="entry name" value="CRAL_TRIO"/>
    <property type="match status" value="1"/>
</dbReference>
<dbReference type="InterPro" id="IPR036865">
    <property type="entry name" value="CRAL-TRIO_dom_sf"/>
</dbReference>
<proteinExistence type="predicted"/>
<sequence>MPQDSSHDVEAIREWLAKESHLPTDFGDLILKKFLHSCYGSLEKTKKCIDRFCTTRATMSEAYCGRDPLDPKLQTAFEITSVVTYPVNDNDELLIHQLDDPNLEKLVFYDLVKTFTIQADNWLQHHDFLPDGHIIVFDLKDISLKILPKVNIMFFKDFLVFLLEGMPVRVKQVHAVNCPSYYDKLYSLIKPVLPAEICNIINFHTSSDALHNFIDRKQLPLEYGGEAESIKVQQRHWVKTIEEERATYLNDNMWKADLNKKPRSNAVEAAMTGSFRTLSID</sequence>
<dbReference type="EMBL" id="JAHIBW010000021">
    <property type="protein sequence ID" value="KAG7300225.1"/>
    <property type="molecule type" value="Genomic_DNA"/>
</dbReference>
<dbReference type="Proteomes" id="UP000823941">
    <property type="component" value="Chromosome 21"/>
</dbReference>
<feature type="domain" description="CRAL-TRIO" evidence="1">
    <location>
        <begin position="135"/>
        <end position="231"/>
    </location>
</feature>
<keyword evidence="3" id="KW-1185">Reference proteome</keyword>
<dbReference type="Pfam" id="PF00650">
    <property type="entry name" value="CRAL_TRIO"/>
    <property type="match status" value="1"/>
</dbReference>
<reference evidence="2 3" key="1">
    <citation type="submission" date="2021-06" db="EMBL/GenBank/DDBJ databases">
        <title>A haploid diamondback moth (Plutella xylostella L.) genome assembly resolves 31 chromosomes and identifies a diamide resistance mutation.</title>
        <authorList>
            <person name="Ward C.M."/>
            <person name="Perry K.D."/>
            <person name="Baker G."/>
            <person name="Powis K."/>
            <person name="Heckel D.G."/>
            <person name="Baxter S.W."/>
        </authorList>
    </citation>
    <scope>NUCLEOTIDE SEQUENCE [LARGE SCALE GENOMIC DNA]</scope>
    <source>
        <strain evidence="2 3">LV</strain>
        <tissue evidence="2">Single pupa</tissue>
    </source>
</reference>
<dbReference type="SUPFAM" id="SSF46938">
    <property type="entry name" value="CRAL/TRIO N-terminal domain"/>
    <property type="match status" value="1"/>
</dbReference>
<dbReference type="InterPro" id="IPR001251">
    <property type="entry name" value="CRAL-TRIO_dom"/>
</dbReference>
<gene>
    <name evidence="2" type="ORF">JYU34_015788</name>
</gene>
<dbReference type="SUPFAM" id="SSF52087">
    <property type="entry name" value="CRAL/TRIO domain"/>
    <property type="match status" value="1"/>
</dbReference>
<dbReference type="Gene3D" id="3.40.525.10">
    <property type="entry name" value="CRAL-TRIO lipid binding domain"/>
    <property type="match status" value="1"/>
</dbReference>
<evidence type="ECO:0000313" key="3">
    <source>
        <dbReference type="Proteomes" id="UP000823941"/>
    </source>
</evidence>
<dbReference type="InterPro" id="IPR036273">
    <property type="entry name" value="CRAL/TRIO_N_dom_sf"/>
</dbReference>
<dbReference type="PANTHER" id="PTHR10174">
    <property type="entry name" value="ALPHA-TOCOPHEROL TRANSFER PROTEIN-RELATED"/>
    <property type="match status" value="1"/>
</dbReference>
<dbReference type="PRINTS" id="PR00180">
    <property type="entry name" value="CRETINALDHBP"/>
</dbReference>
<dbReference type="CDD" id="cd00170">
    <property type="entry name" value="SEC14"/>
    <property type="match status" value="1"/>
</dbReference>
<evidence type="ECO:0000259" key="1">
    <source>
        <dbReference type="PROSITE" id="PS50191"/>
    </source>
</evidence>
<name>A0ABQ7Q633_PLUXY</name>
<organism evidence="2 3">
    <name type="scientific">Plutella xylostella</name>
    <name type="common">Diamondback moth</name>
    <name type="synonym">Plutella maculipennis</name>
    <dbReference type="NCBI Taxonomy" id="51655"/>
    <lineage>
        <taxon>Eukaryota</taxon>
        <taxon>Metazoa</taxon>
        <taxon>Ecdysozoa</taxon>
        <taxon>Arthropoda</taxon>
        <taxon>Hexapoda</taxon>
        <taxon>Insecta</taxon>
        <taxon>Pterygota</taxon>
        <taxon>Neoptera</taxon>
        <taxon>Endopterygota</taxon>
        <taxon>Lepidoptera</taxon>
        <taxon>Glossata</taxon>
        <taxon>Ditrysia</taxon>
        <taxon>Yponomeutoidea</taxon>
        <taxon>Plutellidae</taxon>
        <taxon>Plutella</taxon>
    </lineage>
</organism>
<comment type="caution">
    <text evidence="2">The sequence shown here is derived from an EMBL/GenBank/DDBJ whole genome shotgun (WGS) entry which is preliminary data.</text>
</comment>